<gene>
    <name evidence="2" type="ORF">GOB81_02705</name>
</gene>
<dbReference type="EMBL" id="WOSY01000002">
    <property type="protein sequence ID" value="NHN87542.1"/>
    <property type="molecule type" value="Genomic_DNA"/>
</dbReference>
<comment type="caution">
    <text evidence="2">The sequence shown here is derived from an EMBL/GenBank/DDBJ whole genome shotgun (WGS) entry which is preliminary data.</text>
</comment>
<sequence>MAVAAAHKETATGGSEIRQRRFGWRALSICGVLGACQAAPVVNLDPTPHTLIYSYLMAHGMARGAVMSGGMNMQQLLDLIRIDREALRAVSRETAAPGSDNLRAANQAVERLIDATKPLDGGPATPAGSVKTSGSR</sequence>
<evidence type="ECO:0000256" key="1">
    <source>
        <dbReference type="SAM" id="MobiDB-lite"/>
    </source>
</evidence>
<protein>
    <submittedName>
        <fullName evidence="2">Uncharacterized protein</fullName>
    </submittedName>
</protein>
<accession>A0ABX0JVX0</accession>
<name>A0ABX0JVX0_9PROT</name>
<reference evidence="2 3" key="1">
    <citation type="journal article" date="2020" name="Int. J. Syst. Evol. Microbiol.">
        <title>Novel acetic acid bacteria from cider fermentations: Acetobacter conturbans sp. nov. and Acetobacter fallax sp. nov.</title>
        <authorList>
            <person name="Sombolestani A.S."/>
            <person name="Cleenwerck I."/>
            <person name="Cnockaert M."/>
            <person name="Borremans W."/>
            <person name="Wieme A.D."/>
            <person name="De Vuyst L."/>
            <person name="Vandamme P."/>
        </authorList>
    </citation>
    <scope>NUCLEOTIDE SEQUENCE [LARGE SCALE GENOMIC DNA]</scope>
    <source>
        <strain evidence="2 3">LMG 1627</strain>
    </source>
</reference>
<dbReference type="Proteomes" id="UP000631653">
    <property type="component" value="Unassembled WGS sequence"/>
</dbReference>
<keyword evidence="3" id="KW-1185">Reference proteome</keyword>
<evidence type="ECO:0000313" key="3">
    <source>
        <dbReference type="Proteomes" id="UP000631653"/>
    </source>
</evidence>
<proteinExistence type="predicted"/>
<organism evidence="2 3">
    <name type="scientific">Acetobacter conturbans</name>
    <dbReference type="NCBI Taxonomy" id="1737472"/>
    <lineage>
        <taxon>Bacteria</taxon>
        <taxon>Pseudomonadati</taxon>
        <taxon>Pseudomonadota</taxon>
        <taxon>Alphaproteobacteria</taxon>
        <taxon>Acetobacterales</taxon>
        <taxon>Acetobacteraceae</taxon>
        <taxon>Acetobacter</taxon>
    </lineage>
</organism>
<evidence type="ECO:0000313" key="2">
    <source>
        <dbReference type="EMBL" id="NHN87542.1"/>
    </source>
</evidence>
<feature type="region of interest" description="Disordered" evidence="1">
    <location>
        <begin position="114"/>
        <end position="136"/>
    </location>
</feature>